<gene>
    <name evidence="1" type="ORF">SCHRY_v1c00400</name>
</gene>
<name>R4U087_9MOLU</name>
<accession>R4U087</accession>
<protein>
    <submittedName>
        <fullName evidence="1">Uncharacterized protein</fullName>
    </submittedName>
</protein>
<keyword evidence="2" id="KW-1185">Reference proteome</keyword>
<evidence type="ECO:0000313" key="1">
    <source>
        <dbReference type="EMBL" id="AGM24627.1"/>
    </source>
</evidence>
<dbReference type="AlphaFoldDB" id="R4U087"/>
<reference evidence="1 2" key="1">
    <citation type="journal article" date="2013" name="Genome Biol. Evol.">
        <title>Complete genomes of two dipteran-associated spiroplasmas provided insights into the origin, dynamics, and impacts of viral invasion in spiroplasma.</title>
        <authorList>
            <person name="Ku C."/>
            <person name="Lo W.S."/>
            <person name="Chen L.L."/>
            <person name="Kuo C.H."/>
        </authorList>
    </citation>
    <scope>NUCLEOTIDE SEQUENCE [LARGE SCALE GENOMIC DNA]</scope>
    <source>
        <strain evidence="1 2">DF-1</strain>
    </source>
</reference>
<dbReference type="STRING" id="1276227.SCHRY_v1c00400"/>
<proteinExistence type="predicted"/>
<dbReference type="EMBL" id="CP005077">
    <property type="protein sequence ID" value="AGM24627.1"/>
    <property type="molecule type" value="Genomic_DNA"/>
</dbReference>
<organism evidence="1 2">
    <name type="scientific">Spiroplasma chrysopicola DF-1</name>
    <dbReference type="NCBI Taxonomy" id="1276227"/>
    <lineage>
        <taxon>Bacteria</taxon>
        <taxon>Bacillati</taxon>
        <taxon>Mycoplasmatota</taxon>
        <taxon>Mollicutes</taxon>
        <taxon>Entomoplasmatales</taxon>
        <taxon>Spiroplasmataceae</taxon>
        <taxon>Spiroplasma</taxon>
    </lineage>
</organism>
<sequence>MYINPFERMKGLKTEVKNESTLSNSKKELDYDMLAGNLNKGQMGVLNQLHSNNKAAHNELKPATMRATSREFQMTDYEIIKDISKTLKSNTNDIQFYLALYHHDGNLISEISESLFLMPVVNINVAKNDLYLDPFLFLLKKIVKGLPKISFEDKKVLWDRIKLFARLLKSDEIANKKVDANSEVIINELEFDDPIEYIRKEFEEIIRAYDLKEKFVIVFNKINDYKKFKNTLNLIEAIFQGLPIFKFIIGVNENVLDQYGQDVYGTNLTDNLQHSELSIYAKKYLLHEENTEENYDAEGANLEDSFLSTTELNEPVEKTNPPKYDYWAMRNKVPR</sequence>
<dbReference type="HOGENOM" id="CLU_844425_0_0_14"/>
<dbReference type="RefSeq" id="WP_016338454.1">
    <property type="nucleotide sequence ID" value="NC_021280.1"/>
</dbReference>
<dbReference type="PATRIC" id="fig|1276227.3.peg.40"/>
<dbReference type="Proteomes" id="UP000013964">
    <property type="component" value="Chromosome"/>
</dbReference>
<dbReference type="KEGG" id="scr:SCHRY_v1c00400"/>
<dbReference type="OrthoDB" id="390229at2"/>
<evidence type="ECO:0000313" key="2">
    <source>
        <dbReference type="Proteomes" id="UP000013964"/>
    </source>
</evidence>